<dbReference type="GO" id="GO:0071014">
    <property type="term" value="C:post-mRNA release spliceosomal complex"/>
    <property type="evidence" value="ECO:0007669"/>
    <property type="project" value="TreeGrafter"/>
</dbReference>
<dbReference type="GO" id="GO:0000974">
    <property type="term" value="C:Prp19 complex"/>
    <property type="evidence" value="ECO:0007669"/>
    <property type="project" value="TreeGrafter"/>
</dbReference>
<evidence type="ECO:0000256" key="7">
    <source>
        <dbReference type="ARBA" id="ARBA00023187"/>
    </source>
</evidence>
<keyword evidence="8" id="KW-0539">Nucleus</keyword>
<gene>
    <name evidence="13" type="ORF">BZG36_03462</name>
</gene>
<evidence type="ECO:0000259" key="12">
    <source>
        <dbReference type="Pfam" id="PF23233"/>
    </source>
</evidence>
<keyword evidence="10" id="KW-0802">TPR repeat</keyword>
<evidence type="ECO:0000256" key="2">
    <source>
        <dbReference type="ARBA" id="ARBA00008644"/>
    </source>
</evidence>
<dbReference type="GO" id="GO:0000245">
    <property type="term" value="P:spliceosomal complex assembly"/>
    <property type="evidence" value="ECO:0007669"/>
    <property type="project" value="TreeGrafter"/>
</dbReference>
<name>A0A261XZU0_9FUNG</name>
<evidence type="ECO:0000256" key="10">
    <source>
        <dbReference type="PROSITE-ProRule" id="PRU00339"/>
    </source>
</evidence>
<dbReference type="InterPro" id="IPR011990">
    <property type="entry name" value="TPR-like_helical_dom_sf"/>
</dbReference>
<evidence type="ECO:0000256" key="8">
    <source>
        <dbReference type="ARBA" id="ARBA00023242"/>
    </source>
</evidence>
<dbReference type="AlphaFoldDB" id="A0A261XZU0"/>
<dbReference type="GO" id="GO:0071011">
    <property type="term" value="C:precatalytic spliceosome"/>
    <property type="evidence" value="ECO:0007669"/>
    <property type="project" value="TreeGrafter"/>
</dbReference>
<organism evidence="13 14">
    <name type="scientific">Bifiguratus adelaidae</name>
    <dbReference type="NCBI Taxonomy" id="1938954"/>
    <lineage>
        <taxon>Eukaryota</taxon>
        <taxon>Fungi</taxon>
        <taxon>Fungi incertae sedis</taxon>
        <taxon>Mucoromycota</taxon>
        <taxon>Mucoromycotina</taxon>
        <taxon>Endogonomycetes</taxon>
        <taxon>Endogonales</taxon>
        <taxon>Endogonales incertae sedis</taxon>
        <taxon>Bifiguratus</taxon>
    </lineage>
</organism>
<accession>A0A261XZU0</accession>
<dbReference type="SMART" id="SM00386">
    <property type="entry name" value="HAT"/>
    <property type="match status" value="14"/>
</dbReference>
<proteinExistence type="inferred from homology"/>
<comment type="subcellular location">
    <subcellularLocation>
        <location evidence="1">Nucleus</location>
    </subcellularLocation>
</comment>
<feature type="repeat" description="TPR" evidence="10">
    <location>
        <begin position="74"/>
        <end position="107"/>
    </location>
</feature>
<comment type="caution">
    <text evidence="13">The sequence shown here is derived from an EMBL/GenBank/DDBJ whole genome shotgun (WGS) entry which is preliminary data.</text>
</comment>
<evidence type="ECO:0000256" key="11">
    <source>
        <dbReference type="SAM" id="MobiDB-lite"/>
    </source>
</evidence>
<dbReference type="InterPro" id="IPR003107">
    <property type="entry name" value="HAT"/>
</dbReference>
<dbReference type="FunFam" id="1.25.40.10:FF:000269">
    <property type="entry name" value="Crooked neck pre-mRNA-splicing factor 1"/>
    <property type="match status" value="1"/>
</dbReference>
<evidence type="ECO:0000256" key="6">
    <source>
        <dbReference type="ARBA" id="ARBA00022737"/>
    </source>
</evidence>
<evidence type="ECO:0000256" key="3">
    <source>
        <dbReference type="ARBA" id="ARBA00011524"/>
    </source>
</evidence>
<keyword evidence="6" id="KW-0677">Repeat</keyword>
<dbReference type="InterPro" id="IPR019734">
    <property type="entry name" value="TPR_rpt"/>
</dbReference>
<keyword evidence="14" id="KW-1185">Reference proteome</keyword>
<dbReference type="PROSITE" id="PS50005">
    <property type="entry name" value="TPR"/>
    <property type="match status" value="1"/>
</dbReference>
<dbReference type="GO" id="GO:0071007">
    <property type="term" value="C:U2-type catalytic step 2 spliceosome"/>
    <property type="evidence" value="ECO:0007669"/>
    <property type="project" value="TreeGrafter"/>
</dbReference>
<reference evidence="13 14" key="1">
    <citation type="journal article" date="2017" name="Mycologia">
        <title>Bifiguratus adelaidae, gen. et sp. nov., a new member of Mucoromycotina in endophytic and soil-dwelling habitats.</title>
        <authorList>
            <person name="Torres-Cruz T.J."/>
            <person name="Billingsley Tobias T.L."/>
            <person name="Almatruk M."/>
            <person name="Hesse C."/>
            <person name="Kuske C.R."/>
            <person name="Desiro A."/>
            <person name="Benucci G.M."/>
            <person name="Bonito G."/>
            <person name="Stajich J.E."/>
            <person name="Dunlap C."/>
            <person name="Arnold A.E."/>
            <person name="Porras-Alfaro A."/>
        </authorList>
    </citation>
    <scope>NUCLEOTIDE SEQUENCE [LARGE SCALE GENOMIC DNA]</scope>
    <source>
        <strain evidence="13 14">AZ0501</strain>
    </source>
</reference>
<dbReference type="EMBL" id="MVBO01000069">
    <property type="protein sequence ID" value="OZJ03774.1"/>
    <property type="molecule type" value="Genomic_DNA"/>
</dbReference>
<comment type="function">
    <text evidence="9">Involved in pre-mRNA splicing and cell cycle progression. Required for the spliceosome assembly and initiation of the DNA replication.</text>
</comment>
<dbReference type="Pfam" id="PF23233">
    <property type="entry name" value="HAT_Syf1_CNRKL1_N"/>
    <property type="match status" value="2"/>
</dbReference>
<dbReference type="SUPFAM" id="SSF48452">
    <property type="entry name" value="TPR-like"/>
    <property type="match status" value="2"/>
</dbReference>
<evidence type="ECO:0000256" key="5">
    <source>
        <dbReference type="ARBA" id="ARBA00022728"/>
    </source>
</evidence>
<dbReference type="InterPro" id="IPR045075">
    <property type="entry name" value="Syf1-like"/>
</dbReference>
<sequence>MEGKSNRPPKVKNKNPAPLQITAEQILREAHDRRLEPGTVVPKQKVADYEELSEYRQRKRKDFEDNIRKNRLNITTWTKYAQWEESQGELDRARSVMERALDIDPRNPAIWLRYADIEMKNRNVNHTRNLFDRAVTILPRMDQFWFKYTYMEETLGDIPKARQVFERWMQWEPDETAWVAYIKMELRYSEVERARAIYQRFVQVHPDTKNWLRFAKFEEEQNRPDKCREIFEQAIETMGEEHMDQKIFVAFARFEVKMREYERARMIYKYALDRLPKSKSESLYNNYTSFEKQFGDKEGIEDVVIGKRRVQYENEITENPRNYDVWFDYARLEETSGDAERVREVYERAIANTPPAEEKRYWRRYIYLWINYALYEELESKDYERARQVYAECLKLIPHKKFTFAKVWLLNAQFEVRRMDVVAARKLLGRAIGMCPKDKLFKGYIDLEMELCEFDRCRVLYSKFLEFNPANCGAWIRFTEMERRLEEYERTRAIFELAVDQPVLDMPEMLWKAYIDFEFSLDEYDRTRALYQRLLQRTEHVKVWISFAQFELSVPDEDEGASVKRAREVFEQAYKSMKEKDLKEERVLLLESWKEFETHNGTKQTLDDVSARMPKVVKKRRQVEDVEGGVSWEEYFDYIFPDDEVQKPNFKLLAMAQAWKAQAKTEST</sequence>
<dbReference type="FunFam" id="1.25.40.10:FF:000306">
    <property type="entry name" value="Cell cycle control protein cwf4"/>
    <property type="match status" value="1"/>
</dbReference>
<dbReference type="PANTHER" id="PTHR11246:SF3">
    <property type="entry name" value="CROOKED NECK-LIKE PROTEIN 1"/>
    <property type="match status" value="1"/>
</dbReference>
<evidence type="ECO:0000313" key="14">
    <source>
        <dbReference type="Proteomes" id="UP000242875"/>
    </source>
</evidence>
<evidence type="ECO:0000256" key="4">
    <source>
        <dbReference type="ARBA" id="ARBA00022664"/>
    </source>
</evidence>
<evidence type="ECO:0000313" key="13">
    <source>
        <dbReference type="EMBL" id="OZJ03774.1"/>
    </source>
</evidence>
<keyword evidence="5" id="KW-0747">Spliceosome</keyword>
<feature type="domain" description="Pre-mRNA-splicing factor Syf1-like N-terminal HAT-repeats" evidence="12">
    <location>
        <begin position="62"/>
        <end position="207"/>
    </location>
</feature>
<dbReference type="Gene3D" id="1.25.40.10">
    <property type="entry name" value="Tetratricopeptide repeat domain"/>
    <property type="match status" value="2"/>
</dbReference>
<feature type="region of interest" description="Disordered" evidence="11">
    <location>
        <begin position="1"/>
        <end position="21"/>
    </location>
</feature>
<dbReference type="OrthoDB" id="541719at2759"/>
<dbReference type="PANTHER" id="PTHR11246">
    <property type="entry name" value="PRE-MRNA SPLICING FACTOR"/>
    <property type="match status" value="1"/>
</dbReference>
<dbReference type="Proteomes" id="UP000242875">
    <property type="component" value="Unassembled WGS sequence"/>
</dbReference>
<evidence type="ECO:0000256" key="9">
    <source>
        <dbReference type="ARBA" id="ARBA00037040"/>
    </source>
</evidence>
<protein>
    <submittedName>
        <fullName evidence="13">Pre-mRNA-splicing factor clf1</fullName>
    </submittedName>
</protein>
<comment type="similarity">
    <text evidence="2">Belongs to the crooked-neck family.</text>
</comment>
<evidence type="ECO:0000256" key="1">
    <source>
        <dbReference type="ARBA" id="ARBA00004123"/>
    </source>
</evidence>
<dbReference type="InterPro" id="IPR055433">
    <property type="entry name" value="HAT_Syf1-like_N"/>
</dbReference>
<keyword evidence="7" id="KW-0508">mRNA splicing</keyword>
<dbReference type="FunFam" id="1.25.40.10:FF:000048">
    <property type="entry name" value="Cell cycle control protein"/>
    <property type="match status" value="1"/>
</dbReference>
<feature type="domain" description="Pre-mRNA-splicing factor Syf1-like N-terminal HAT-repeats" evidence="12">
    <location>
        <begin position="310"/>
        <end position="469"/>
    </location>
</feature>
<comment type="subunit">
    <text evidence="3">Associated with the spliceosome.</text>
</comment>
<keyword evidence="4" id="KW-0507">mRNA processing</keyword>